<dbReference type="PANTHER" id="PTHR47597:SF1">
    <property type="entry name" value="IS A MEMBER OF THE PF|00364 BIOTIN-REQUIRING ENZYMES FAMILY-RELATED"/>
    <property type="match status" value="1"/>
</dbReference>
<dbReference type="InterPro" id="IPR011053">
    <property type="entry name" value="Single_hybrid_motif"/>
</dbReference>
<dbReference type="Gene3D" id="2.40.50.100">
    <property type="match status" value="1"/>
</dbReference>
<name>A0A7J6HWQ6_CANSA</name>
<dbReference type="AlphaFoldDB" id="A0A7J6HWQ6"/>
<sequence>MAACNLGSSYVNISTLDCVARKSGILRLNGLRSWSGKKSLDYAGLRISSLSRKVLNLSIGPSLETLSVLSPEDESEEPEISGLRSQVIPNSDEVEYLLTTICDTTSVAEFELKLSGFYLHVTRDLTENPTSPSSEIYAPTSEYTVAEVPELNESTSALSLALTKSETSSQNIQTFVNKAPDDGLVIIQSPRVGFFRRSRTIKGKRAPPPCKEKQTVKEGQVICYIEQLGGELPIESDVSGEVIKILREDGDPVGYNDALIAILPSFPGIKKLQ</sequence>
<evidence type="ECO:0000313" key="3">
    <source>
        <dbReference type="Proteomes" id="UP000583929"/>
    </source>
</evidence>
<dbReference type="Proteomes" id="UP000583929">
    <property type="component" value="Unassembled WGS sequence"/>
</dbReference>
<accession>A0A7J6HWQ6</accession>
<organism evidence="2 3">
    <name type="scientific">Cannabis sativa</name>
    <name type="common">Hemp</name>
    <name type="synonym">Marijuana</name>
    <dbReference type="NCBI Taxonomy" id="3483"/>
    <lineage>
        <taxon>Eukaryota</taxon>
        <taxon>Viridiplantae</taxon>
        <taxon>Streptophyta</taxon>
        <taxon>Embryophyta</taxon>
        <taxon>Tracheophyta</taxon>
        <taxon>Spermatophyta</taxon>
        <taxon>Magnoliopsida</taxon>
        <taxon>eudicotyledons</taxon>
        <taxon>Gunneridae</taxon>
        <taxon>Pentapetalae</taxon>
        <taxon>rosids</taxon>
        <taxon>fabids</taxon>
        <taxon>Rosales</taxon>
        <taxon>Cannabaceae</taxon>
        <taxon>Cannabis</taxon>
    </lineage>
</organism>
<dbReference type="InterPro" id="IPR053217">
    <property type="entry name" value="ACC_Biotin_Carrier"/>
</dbReference>
<dbReference type="SUPFAM" id="SSF51230">
    <property type="entry name" value="Single hybrid motif"/>
    <property type="match status" value="1"/>
</dbReference>
<keyword evidence="3" id="KW-1185">Reference proteome</keyword>
<gene>
    <name evidence="2" type="ORF">G4B88_022827</name>
</gene>
<protein>
    <recommendedName>
        <fullName evidence="1">Lipoyl-binding domain-containing protein</fullName>
    </recommendedName>
</protein>
<dbReference type="Pfam" id="PF00364">
    <property type="entry name" value="Biotin_lipoyl"/>
    <property type="match status" value="1"/>
</dbReference>
<dbReference type="EMBL" id="JAATIQ010000021">
    <property type="protein sequence ID" value="KAF4399744.1"/>
    <property type="molecule type" value="Genomic_DNA"/>
</dbReference>
<proteinExistence type="predicted"/>
<dbReference type="FunFam" id="2.40.50.100:FF:000059">
    <property type="entry name" value="Biotin/lipoyl attachment domain-containing protein"/>
    <property type="match status" value="1"/>
</dbReference>
<dbReference type="PANTHER" id="PTHR47597">
    <property type="entry name" value="IS A MEMBER OF THE PF|00364 BIOTIN-REQUIRING ENZYMES FAMILY-RELATED"/>
    <property type="match status" value="1"/>
</dbReference>
<evidence type="ECO:0000259" key="1">
    <source>
        <dbReference type="Pfam" id="PF00364"/>
    </source>
</evidence>
<reference evidence="2 3" key="1">
    <citation type="journal article" date="2020" name="bioRxiv">
        <title>Sequence and annotation of 42 cannabis genomes reveals extensive copy number variation in cannabinoid synthesis and pathogen resistance genes.</title>
        <authorList>
            <person name="Mckernan K.J."/>
            <person name="Helbert Y."/>
            <person name="Kane L.T."/>
            <person name="Ebling H."/>
            <person name="Zhang L."/>
            <person name="Liu B."/>
            <person name="Eaton Z."/>
            <person name="Mclaughlin S."/>
            <person name="Kingan S."/>
            <person name="Baybayan P."/>
            <person name="Concepcion G."/>
            <person name="Jordan M."/>
            <person name="Riva A."/>
            <person name="Barbazuk W."/>
            <person name="Harkins T."/>
        </authorList>
    </citation>
    <scope>NUCLEOTIDE SEQUENCE [LARGE SCALE GENOMIC DNA]</scope>
    <source>
        <strain evidence="3">cv. Jamaican Lion 4</strain>
        <tissue evidence="2">Leaf</tissue>
    </source>
</reference>
<dbReference type="CDD" id="cd06850">
    <property type="entry name" value="biotinyl_domain"/>
    <property type="match status" value="1"/>
</dbReference>
<feature type="domain" description="Lipoyl-binding" evidence="1">
    <location>
        <begin position="211"/>
        <end position="262"/>
    </location>
</feature>
<evidence type="ECO:0000313" key="2">
    <source>
        <dbReference type="EMBL" id="KAF4399744.1"/>
    </source>
</evidence>
<dbReference type="InterPro" id="IPR000089">
    <property type="entry name" value="Biotin_lipoyl"/>
</dbReference>
<comment type="caution">
    <text evidence="2">The sequence shown here is derived from an EMBL/GenBank/DDBJ whole genome shotgun (WGS) entry which is preliminary data.</text>
</comment>